<proteinExistence type="predicted"/>
<evidence type="ECO:0000313" key="3">
    <source>
        <dbReference type="Proteomes" id="UP001518140"/>
    </source>
</evidence>
<organism evidence="2 3">
    <name type="scientific">Streptomyces ureilyticus</name>
    <dbReference type="NCBI Taxonomy" id="1775131"/>
    <lineage>
        <taxon>Bacteria</taxon>
        <taxon>Bacillati</taxon>
        <taxon>Actinomycetota</taxon>
        <taxon>Actinomycetes</taxon>
        <taxon>Kitasatosporales</taxon>
        <taxon>Streptomycetaceae</taxon>
        <taxon>Streptomyces</taxon>
    </lineage>
</organism>
<reference evidence="2 3" key="1">
    <citation type="submission" date="2020-02" db="EMBL/GenBank/DDBJ databases">
        <title>Whole-genome analyses of novel actinobacteria.</title>
        <authorList>
            <person name="Sahin N."/>
            <person name="Tokatli A."/>
        </authorList>
    </citation>
    <scope>NUCLEOTIDE SEQUENCE [LARGE SCALE GENOMIC DNA]</scope>
    <source>
        <strain evidence="2 3">YC419</strain>
    </source>
</reference>
<name>A0ABX0DZE6_9ACTN</name>
<sequence>MEQNSETPRAIKALDSAERHAPTSEPPDNRTKLKWVDLTGKKGTYHAAGQRDDGSWFVQTWDKAKGWARDNSQALKDVAEIVGPHIVQATGRYASPNHPVPGAVLTGAGVTLEAGFASRRLYRYASSAVQTGSWKDWLKSIAAGIQVGTSVAGGISYLPNTPANTAYNSQATTNLGTAIGSTATGPTAASQQQVRSPTLPQSIPMTPMYTMTGALPTSSAPPSRTTSSYGGEHPAYPGQAQGNYSFNQTTPNTTYPTYPSNTSNTYYPNPNNTYGNTSTSNTSFLYPPGAGGGSGRGNRYGDSSTLPYTSGNSYNTQGPTNRGGRGSAPGGGGGR</sequence>
<feature type="region of interest" description="Disordered" evidence="1">
    <location>
        <begin position="1"/>
        <end position="31"/>
    </location>
</feature>
<gene>
    <name evidence="2" type="ORF">G6048_36245</name>
</gene>
<feature type="compositionally biased region" description="Gly residues" evidence="1">
    <location>
        <begin position="321"/>
        <end position="335"/>
    </location>
</feature>
<feature type="compositionally biased region" description="Polar residues" evidence="1">
    <location>
        <begin position="178"/>
        <end position="204"/>
    </location>
</feature>
<protein>
    <submittedName>
        <fullName evidence="2">Uncharacterized protein</fullName>
    </submittedName>
</protein>
<feature type="compositionally biased region" description="Low complexity" evidence="1">
    <location>
        <begin position="249"/>
        <end position="283"/>
    </location>
</feature>
<dbReference type="EMBL" id="JAAKZX010000174">
    <property type="protein sequence ID" value="NGO47323.1"/>
    <property type="molecule type" value="Genomic_DNA"/>
</dbReference>
<keyword evidence="3" id="KW-1185">Reference proteome</keyword>
<feature type="compositionally biased region" description="Basic and acidic residues" evidence="1">
    <location>
        <begin position="15"/>
        <end position="31"/>
    </location>
</feature>
<feature type="compositionally biased region" description="Low complexity" evidence="1">
    <location>
        <begin position="216"/>
        <end position="228"/>
    </location>
</feature>
<evidence type="ECO:0000313" key="2">
    <source>
        <dbReference type="EMBL" id="NGO47323.1"/>
    </source>
</evidence>
<feature type="compositionally biased region" description="Polar residues" evidence="1">
    <location>
        <begin position="305"/>
        <end position="320"/>
    </location>
</feature>
<dbReference type="Proteomes" id="UP001518140">
    <property type="component" value="Unassembled WGS sequence"/>
</dbReference>
<feature type="compositionally biased region" description="Gly residues" evidence="1">
    <location>
        <begin position="289"/>
        <end position="298"/>
    </location>
</feature>
<comment type="caution">
    <text evidence="2">The sequence shown here is derived from an EMBL/GenBank/DDBJ whole genome shotgun (WGS) entry which is preliminary data.</text>
</comment>
<accession>A0ABX0DZE6</accession>
<feature type="region of interest" description="Disordered" evidence="1">
    <location>
        <begin position="178"/>
        <end position="335"/>
    </location>
</feature>
<dbReference type="RefSeq" id="WP_165343844.1">
    <property type="nucleotide sequence ID" value="NZ_JAAKZX010000174.1"/>
</dbReference>
<evidence type="ECO:0000256" key="1">
    <source>
        <dbReference type="SAM" id="MobiDB-lite"/>
    </source>
</evidence>